<protein>
    <recommendedName>
        <fullName evidence="4">Protein rolling stone-like</fullName>
    </recommendedName>
</protein>
<name>A0AAV2H560_LYMST</name>
<dbReference type="Pfam" id="PF21534">
    <property type="entry name" value="Rost"/>
    <property type="match status" value="1"/>
</dbReference>
<evidence type="ECO:0008006" key="4">
    <source>
        <dbReference type="Google" id="ProtNLM"/>
    </source>
</evidence>
<dbReference type="GO" id="GO:0016020">
    <property type="term" value="C:membrane"/>
    <property type="evidence" value="ECO:0007669"/>
    <property type="project" value="TreeGrafter"/>
</dbReference>
<sequence>MRLREHLTLSNLYLQHTERDVFVTSKCRSAFPYFCWRMFWALYHCSWLMGNIIVTSLETDVSVAKWFIYLSNWVYVLLTLECVVEVVVVVGLVYGRSETPRGTRLPWYVQVMWLLYTLSVTGAVMVSVWYWTFLHKGRELTAIRFNTHAVTALYIVLNMVITKVPLRLLHLLYPVAFGVIYTIFSAVYYCLDGTNQNGDSFIYSILDWSKPGRTLAISSLSNFIFIPVVHLMMWALNVGFQRLYDRLRNRVVVYDQSLNCIENEKVIVT</sequence>
<feature type="transmembrane region" description="Helical" evidence="1">
    <location>
        <begin position="143"/>
        <end position="161"/>
    </location>
</feature>
<keyword evidence="1" id="KW-1133">Transmembrane helix</keyword>
<feature type="transmembrane region" description="Helical" evidence="1">
    <location>
        <begin position="215"/>
        <end position="240"/>
    </location>
</feature>
<evidence type="ECO:0000313" key="2">
    <source>
        <dbReference type="EMBL" id="CAL1528248.1"/>
    </source>
</evidence>
<dbReference type="AlphaFoldDB" id="A0AAV2H560"/>
<dbReference type="Proteomes" id="UP001497497">
    <property type="component" value="Unassembled WGS sequence"/>
</dbReference>
<comment type="caution">
    <text evidence="2">The sequence shown here is derived from an EMBL/GenBank/DDBJ whole genome shotgun (WGS) entry which is preliminary data.</text>
</comment>
<dbReference type="InterPro" id="IPR049352">
    <property type="entry name" value="Rost"/>
</dbReference>
<reference evidence="2 3" key="1">
    <citation type="submission" date="2024-04" db="EMBL/GenBank/DDBJ databases">
        <authorList>
            <consortium name="Genoscope - CEA"/>
            <person name="William W."/>
        </authorList>
    </citation>
    <scope>NUCLEOTIDE SEQUENCE [LARGE SCALE GENOMIC DNA]</scope>
</reference>
<keyword evidence="1" id="KW-0812">Transmembrane</keyword>
<keyword evidence="1" id="KW-0472">Membrane</keyword>
<dbReference type="EMBL" id="CAXITT010000029">
    <property type="protein sequence ID" value="CAL1528248.1"/>
    <property type="molecule type" value="Genomic_DNA"/>
</dbReference>
<accession>A0AAV2H560</accession>
<evidence type="ECO:0000256" key="1">
    <source>
        <dbReference type="SAM" id="Phobius"/>
    </source>
</evidence>
<proteinExistence type="predicted"/>
<gene>
    <name evidence="2" type="ORF">GSLYS_00002418001</name>
</gene>
<dbReference type="PANTHER" id="PTHR12242">
    <property type="entry name" value="OS02G0130600 PROTEIN-RELATED"/>
    <property type="match status" value="1"/>
</dbReference>
<dbReference type="PANTHER" id="PTHR12242:SF49">
    <property type="entry name" value="HEADBUTT, ISOFORM E"/>
    <property type="match status" value="1"/>
</dbReference>
<keyword evidence="3" id="KW-1185">Reference proteome</keyword>
<feature type="transmembrane region" description="Helical" evidence="1">
    <location>
        <begin position="107"/>
        <end position="131"/>
    </location>
</feature>
<feature type="transmembrane region" description="Helical" evidence="1">
    <location>
        <begin position="34"/>
        <end position="53"/>
    </location>
</feature>
<feature type="transmembrane region" description="Helical" evidence="1">
    <location>
        <begin position="73"/>
        <end position="95"/>
    </location>
</feature>
<evidence type="ECO:0000313" key="3">
    <source>
        <dbReference type="Proteomes" id="UP001497497"/>
    </source>
</evidence>
<organism evidence="2 3">
    <name type="scientific">Lymnaea stagnalis</name>
    <name type="common">Great pond snail</name>
    <name type="synonym">Helix stagnalis</name>
    <dbReference type="NCBI Taxonomy" id="6523"/>
    <lineage>
        <taxon>Eukaryota</taxon>
        <taxon>Metazoa</taxon>
        <taxon>Spiralia</taxon>
        <taxon>Lophotrochozoa</taxon>
        <taxon>Mollusca</taxon>
        <taxon>Gastropoda</taxon>
        <taxon>Heterobranchia</taxon>
        <taxon>Euthyneura</taxon>
        <taxon>Panpulmonata</taxon>
        <taxon>Hygrophila</taxon>
        <taxon>Lymnaeoidea</taxon>
        <taxon>Lymnaeidae</taxon>
        <taxon>Lymnaea</taxon>
    </lineage>
</organism>
<feature type="transmembrane region" description="Helical" evidence="1">
    <location>
        <begin position="168"/>
        <end position="189"/>
    </location>
</feature>